<dbReference type="SUPFAM" id="SSF53448">
    <property type="entry name" value="Nucleotide-diphospho-sugar transferases"/>
    <property type="match status" value="1"/>
</dbReference>
<dbReference type="GO" id="GO:0016757">
    <property type="term" value="F:glycosyltransferase activity"/>
    <property type="evidence" value="ECO:0007669"/>
    <property type="project" value="UniProtKB-KW"/>
</dbReference>
<dbReference type="STRING" id="671143.DAMO_0295"/>
<dbReference type="AlphaFoldDB" id="D5MJ22"/>
<keyword evidence="2" id="KW-0328">Glycosyltransferase</keyword>
<evidence type="ECO:0000256" key="3">
    <source>
        <dbReference type="ARBA" id="ARBA00022679"/>
    </source>
</evidence>
<comment type="similarity">
    <text evidence="1">Belongs to the glycosyltransferase 2 family.</text>
</comment>
<dbReference type="KEGG" id="mox:DAMO_0295"/>
<dbReference type="CDD" id="cd04186">
    <property type="entry name" value="GT_2_like_c"/>
    <property type="match status" value="1"/>
</dbReference>
<accession>D5MJ22</accession>
<proteinExistence type="inferred from homology"/>
<dbReference type="CAZy" id="GT2">
    <property type="family name" value="Glycosyltransferase Family 2"/>
</dbReference>
<gene>
    <name evidence="5" type="ORF">DAMO_0295</name>
</gene>
<reference evidence="5 6" key="1">
    <citation type="journal article" date="2010" name="Nature">
        <title>Nitrite-driven anaerobic methane oxidation by oxygenic bacteria.</title>
        <authorList>
            <person name="Ettwig K.F."/>
            <person name="Butler M.K."/>
            <person name="Le Paslier D."/>
            <person name="Pelletier E."/>
            <person name="Mangenot S."/>
            <person name="Kuypers M.M.M."/>
            <person name="Schreiber F."/>
            <person name="Dutilh B.E."/>
            <person name="Zedelius J."/>
            <person name="de Beer D."/>
            <person name="Gloerich J."/>
            <person name="Wessels H.J.C.T."/>
            <person name="van Allen T."/>
            <person name="Luesken F."/>
            <person name="Wu M."/>
            <person name="van de Pas-Schoonen K.T."/>
            <person name="Op den Camp H.J.M."/>
            <person name="Janssen-Megens E.M."/>
            <person name="Francoijs K-J."/>
            <person name="Stunnenberg H."/>
            <person name="Weissenbach J."/>
            <person name="Jetten M.S.M."/>
            <person name="Strous M."/>
        </authorList>
    </citation>
    <scope>NUCLEOTIDE SEQUENCE [LARGE SCALE GENOMIC DNA]</scope>
</reference>
<evidence type="ECO:0000313" key="6">
    <source>
        <dbReference type="Proteomes" id="UP000006898"/>
    </source>
</evidence>
<dbReference type="Pfam" id="PF00535">
    <property type="entry name" value="Glycos_transf_2"/>
    <property type="match status" value="1"/>
</dbReference>
<dbReference type="PANTHER" id="PTHR43179">
    <property type="entry name" value="RHAMNOSYLTRANSFERASE WBBL"/>
    <property type="match status" value="1"/>
</dbReference>
<organism evidence="5 6">
    <name type="scientific">Methylomirabilis oxygeniifera</name>
    <dbReference type="NCBI Taxonomy" id="671143"/>
    <lineage>
        <taxon>Bacteria</taxon>
        <taxon>Candidatus Methylomirabilota</taxon>
        <taxon>Candidatus Methylomirabilia</taxon>
        <taxon>Candidatus Methylomirabilales</taxon>
        <taxon>Candidatus Methylomirabilaceae</taxon>
        <taxon>Candidatus Methylomirabilis</taxon>
    </lineage>
</organism>
<protein>
    <submittedName>
        <fullName evidence="5">Putative Glycosyl transferase family 2</fullName>
    </submittedName>
</protein>
<evidence type="ECO:0000256" key="1">
    <source>
        <dbReference type="ARBA" id="ARBA00006739"/>
    </source>
</evidence>
<dbReference type="eggNOG" id="COG1216">
    <property type="taxonomic scope" value="Bacteria"/>
</dbReference>
<sequence>MMQTLKPPLVSVVIVNYNGLHFLGPCLTSLERLHYPRERYEVILVDNASSDGSIPYVRTQFPWVTIVRNAANLGFAGGNNAGIRAAKGAYLALLNNDTRVDRDWLAALVEVCEADPLVGACTSKILLMKDRLRLRLETDAFTPSGLGVSADSRELGVIVEQAAVRSGDAARPVDFVEGFYGEELVGERRYRWSSGRAILGLPISPDDRALSLVLSVSNPRPSGAPTAPVSLWVGEERIAQFDAAFEPRTYEVPLAEAILRQARQVIQNAGSLLLPDGSGRDRGALVRNGQQSFEENHGQYDRTEEVFALCGAAVLLRRTMLDDVGLLDDEFFMYYEDTDLAWRARLRGWKIMYAPGAVVRHVHCGSSIEWSPLFTFHVLRNRLAMLLKDAPAGMAAREWRQFLLSLLIQGMKLSAHCARGGGRRVTPLWQDVGVRARVARSLMMSLPGLYRKRRTIRGAARVGDEAIMRWICDPDRTVYPSRSKKIT</sequence>
<dbReference type="PANTHER" id="PTHR43179:SF12">
    <property type="entry name" value="GALACTOFURANOSYLTRANSFERASE GLFT2"/>
    <property type="match status" value="1"/>
</dbReference>
<keyword evidence="3 5" id="KW-0808">Transferase</keyword>
<evidence type="ECO:0000256" key="2">
    <source>
        <dbReference type="ARBA" id="ARBA00022676"/>
    </source>
</evidence>
<feature type="domain" description="Glycosyltransferase 2-like" evidence="4">
    <location>
        <begin position="11"/>
        <end position="123"/>
    </location>
</feature>
<dbReference type="InterPro" id="IPR029044">
    <property type="entry name" value="Nucleotide-diphossugar_trans"/>
</dbReference>
<dbReference type="Pfam" id="PF13641">
    <property type="entry name" value="Glyco_tranf_2_3"/>
    <property type="match status" value="1"/>
</dbReference>
<dbReference type="Proteomes" id="UP000006898">
    <property type="component" value="Chromosome"/>
</dbReference>
<evidence type="ECO:0000313" key="5">
    <source>
        <dbReference type="EMBL" id="CBE67387.1"/>
    </source>
</evidence>
<dbReference type="Gene3D" id="3.90.550.10">
    <property type="entry name" value="Spore Coat Polysaccharide Biosynthesis Protein SpsA, Chain A"/>
    <property type="match status" value="2"/>
</dbReference>
<dbReference type="InterPro" id="IPR001173">
    <property type="entry name" value="Glyco_trans_2-like"/>
</dbReference>
<name>D5MJ22_METO1</name>
<dbReference type="HOGENOM" id="CLU_023845_4_0_0"/>
<dbReference type="EMBL" id="FP565575">
    <property type="protein sequence ID" value="CBE67387.1"/>
    <property type="molecule type" value="Genomic_DNA"/>
</dbReference>
<evidence type="ECO:0000259" key="4">
    <source>
        <dbReference type="Pfam" id="PF00535"/>
    </source>
</evidence>